<dbReference type="EMBL" id="FTPR01000001">
    <property type="protein sequence ID" value="SIT82713.1"/>
    <property type="molecule type" value="Genomic_DNA"/>
</dbReference>
<dbReference type="Proteomes" id="UP000186997">
    <property type="component" value="Unassembled WGS sequence"/>
</dbReference>
<dbReference type="Gene3D" id="3.40.50.1820">
    <property type="entry name" value="alpha/beta hydrolase"/>
    <property type="match status" value="1"/>
</dbReference>
<gene>
    <name evidence="2" type="ORF">SAMN05421665_1520</name>
</gene>
<evidence type="ECO:0000313" key="2">
    <source>
        <dbReference type="EMBL" id="SIT82713.1"/>
    </source>
</evidence>
<protein>
    <submittedName>
        <fullName evidence="2">Lysophospholipase</fullName>
    </submittedName>
</protein>
<accession>A0A1R3WW13</accession>
<dbReference type="STRING" id="287098.SAMN05421665_1520"/>
<dbReference type="SUPFAM" id="SSF53474">
    <property type="entry name" value="alpha/beta-Hydrolases"/>
    <property type="match status" value="1"/>
</dbReference>
<dbReference type="InterPro" id="IPR051044">
    <property type="entry name" value="MAG_DAG_Lipase"/>
</dbReference>
<keyword evidence="3" id="KW-1185">Reference proteome</keyword>
<feature type="domain" description="Serine aminopeptidase S33" evidence="1">
    <location>
        <begin position="40"/>
        <end position="292"/>
    </location>
</feature>
<dbReference type="PANTHER" id="PTHR11614">
    <property type="entry name" value="PHOSPHOLIPASE-RELATED"/>
    <property type="match status" value="1"/>
</dbReference>
<name>A0A1R3WW13_9RHOB</name>
<reference evidence="3" key="1">
    <citation type="submission" date="2017-01" db="EMBL/GenBank/DDBJ databases">
        <authorList>
            <person name="Varghese N."/>
            <person name="Submissions S."/>
        </authorList>
    </citation>
    <scope>NUCLEOTIDE SEQUENCE [LARGE SCALE GENOMIC DNA]</scope>
    <source>
        <strain evidence="3">DSM 29591</strain>
    </source>
</reference>
<dbReference type="InterPro" id="IPR029058">
    <property type="entry name" value="AB_hydrolase_fold"/>
</dbReference>
<evidence type="ECO:0000313" key="3">
    <source>
        <dbReference type="Proteomes" id="UP000186997"/>
    </source>
</evidence>
<dbReference type="RefSeq" id="WP_076659046.1">
    <property type="nucleotide sequence ID" value="NZ_FTPR01000001.1"/>
</dbReference>
<sequence length="316" mass="34732">MLEAAPLFEDIAGGPAGGVAHWLTTSDGLRIRVGHWPLANAKGTVLIFPGRTEFVEKYGNTAQALQDRGYASLAIDWRGQGIADRMTPKRAIGHVGAFSDYQKDVIATLAYAQEVGLPRPYFLLGHSMGGCIGLRALIEGLDVQAAMFSAPMWGVQMATLLRPVAWGLSAMSTSLGFDEKIVPGQSEESYPLRESFEANTLTNDPEMWAHFGTQLRQQPDLGLGGPSLRWLNASLREMHNLCTAPSPQIPCLTYLGTDEVIVDPSRIRERMEKWPNGVLRVIEGGKHEMLMDMPEMRDMIFDETAAFFDEQLAPVA</sequence>
<dbReference type="InterPro" id="IPR022742">
    <property type="entry name" value="Hydrolase_4"/>
</dbReference>
<dbReference type="AlphaFoldDB" id="A0A1R3WW13"/>
<evidence type="ECO:0000259" key="1">
    <source>
        <dbReference type="Pfam" id="PF12146"/>
    </source>
</evidence>
<dbReference type="OrthoDB" id="9788260at2"/>
<organism evidence="2 3">
    <name type="scientific">Yoonia rosea</name>
    <dbReference type="NCBI Taxonomy" id="287098"/>
    <lineage>
        <taxon>Bacteria</taxon>
        <taxon>Pseudomonadati</taxon>
        <taxon>Pseudomonadota</taxon>
        <taxon>Alphaproteobacteria</taxon>
        <taxon>Rhodobacterales</taxon>
        <taxon>Paracoccaceae</taxon>
        <taxon>Yoonia</taxon>
    </lineage>
</organism>
<dbReference type="Pfam" id="PF12146">
    <property type="entry name" value="Hydrolase_4"/>
    <property type="match status" value="1"/>
</dbReference>
<proteinExistence type="predicted"/>